<dbReference type="AlphaFoldDB" id="A0A6F9XKM8"/>
<dbReference type="GO" id="GO:0050570">
    <property type="term" value="F:4-hydroxythreonine-4-phosphate dehydrogenase activity"/>
    <property type="evidence" value="ECO:0007669"/>
    <property type="project" value="UniProtKB-EC"/>
</dbReference>
<dbReference type="PANTHER" id="PTHR30004:SF6">
    <property type="entry name" value="D-THREONATE 4-PHOSPHATE DEHYDROGENASE"/>
    <property type="match status" value="1"/>
</dbReference>
<evidence type="ECO:0000256" key="1">
    <source>
        <dbReference type="ARBA" id="ARBA00001968"/>
    </source>
</evidence>
<reference evidence="7 8" key="2">
    <citation type="submission" date="2020-04" db="EMBL/GenBank/DDBJ databases">
        <authorList>
            <person name="Hitch T.C.A."/>
            <person name="Wylensek D."/>
            <person name="Clavel T."/>
        </authorList>
    </citation>
    <scope>NUCLEOTIDE SEQUENCE [LARGE SCALE GENOMIC DNA]</scope>
    <source>
        <strain evidence="7 8">WCA-389-WT-5H1</strain>
    </source>
</reference>
<evidence type="ECO:0000313" key="7">
    <source>
        <dbReference type="EMBL" id="NME41212.1"/>
    </source>
</evidence>
<comment type="cofactor">
    <cofactor evidence="1">
        <name>a divalent metal cation</name>
        <dbReference type="ChEBI" id="CHEBI:60240"/>
    </cofactor>
</comment>
<dbReference type="EMBL" id="BLAM01000083">
    <property type="protein sequence ID" value="GET05738.1"/>
    <property type="molecule type" value="Genomic_DNA"/>
</dbReference>
<dbReference type="GO" id="GO:0046872">
    <property type="term" value="F:metal ion binding"/>
    <property type="evidence" value="ECO:0007669"/>
    <property type="project" value="UniProtKB-KW"/>
</dbReference>
<accession>A0A6F9XKM8</accession>
<organism evidence="6">
    <name type="scientific">Ligilactobacillus agilis</name>
    <dbReference type="NCBI Taxonomy" id="1601"/>
    <lineage>
        <taxon>Bacteria</taxon>
        <taxon>Bacillati</taxon>
        <taxon>Bacillota</taxon>
        <taxon>Bacilli</taxon>
        <taxon>Lactobacillales</taxon>
        <taxon>Lactobacillaceae</taxon>
        <taxon>Ligilactobacillus</taxon>
    </lineage>
</organism>
<dbReference type="Gene3D" id="3.40.718.10">
    <property type="entry name" value="Isopropylmalate Dehydrogenase"/>
    <property type="match status" value="1"/>
</dbReference>
<dbReference type="EC" id="1.1.1.262" evidence="7"/>
<keyword evidence="5" id="KW-0520">NAD</keyword>
<dbReference type="Proteomes" id="UP000494265">
    <property type="component" value="Unassembled WGS sequence"/>
</dbReference>
<evidence type="ECO:0000256" key="3">
    <source>
        <dbReference type="ARBA" id="ARBA00022723"/>
    </source>
</evidence>
<gene>
    <name evidence="7" type="primary">pdxA</name>
    <name evidence="7" type="ORF">HF863_00225</name>
    <name evidence="6" type="ORF">SY212_07680</name>
</gene>
<dbReference type="InterPro" id="IPR005255">
    <property type="entry name" value="PdxA_fam"/>
</dbReference>
<keyword evidence="4 7" id="KW-0560">Oxidoreductase</keyword>
<comment type="caution">
    <text evidence="6">The sequence shown here is derived from an EMBL/GenBank/DDBJ whole genome shotgun (WGS) entry which is preliminary data.</text>
</comment>
<dbReference type="Pfam" id="PF04166">
    <property type="entry name" value="PdxA"/>
    <property type="match status" value="1"/>
</dbReference>
<protein>
    <submittedName>
        <fullName evidence="6 7">4-hydroxythreonine-4-phosphate dehydrogenase</fullName>
        <ecNumber evidence="7">1.1.1.262</ecNumber>
    </submittedName>
</protein>
<evidence type="ECO:0000256" key="4">
    <source>
        <dbReference type="ARBA" id="ARBA00023002"/>
    </source>
</evidence>
<evidence type="ECO:0000256" key="2">
    <source>
        <dbReference type="ARBA" id="ARBA00009464"/>
    </source>
</evidence>
<name>A0A6F9XKM8_9LACO</name>
<dbReference type="EMBL" id="JABAFP010000001">
    <property type="protein sequence ID" value="NME41212.1"/>
    <property type="molecule type" value="Genomic_DNA"/>
</dbReference>
<reference evidence="6" key="1">
    <citation type="submission" date="2019-10" db="EMBL/GenBank/DDBJ databases">
        <title>Lactobacillus agilis SY212 Whole Genome Sequencing Project.</title>
        <authorList>
            <person name="Suzuki S."/>
            <person name="Endo A."/>
            <person name="Maeno S."/>
            <person name="Shiwa Y."/>
            <person name="Matsutani M."/>
            <person name="Kajikawa A."/>
        </authorList>
    </citation>
    <scope>NUCLEOTIDE SEQUENCE</scope>
    <source>
        <strain evidence="6">SY212</strain>
    </source>
</reference>
<dbReference type="RefSeq" id="WP_050610665.1">
    <property type="nucleotide sequence ID" value="NZ_BLAM01000083.1"/>
</dbReference>
<dbReference type="Proteomes" id="UP000563853">
    <property type="component" value="Unassembled WGS sequence"/>
</dbReference>
<evidence type="ECO:0000256" key="5">
    <source>
        <dbReference type="ARBA" id="ARBA00023027"/>
    </source>
</evidence>
<comment type="similarity">
    <text evidence="2">Belongs to the PdxA family. PdxA2 subfamily.</text>
</comment>
<evidence type="ECO:0000313" key="6">
    <source>
        <dbReference type="EMBL" id="GET05738.1"/>
    </source>
</evidence>
<keyword evidence="3" id="KW-0479">Metal-binding</keyword>
<evidence type="ECO:0000313" key="8">
    <source>
        <dbReference type="Proteomes" id="UP000563853"/>
    </source>
</evidence>
<dbReference type="NCBIfam" id="TIGR00557">
    <property type="entry name" value="pdxA"/>
    <property type="match status" value="1"/>
</dbReference>
<proteinExistence type="inferred from homology"/>
<dbReference type="PANTHER" id="PTHR30004">
    <property type="entry name" value="4-HYDROXYTHREONINE-4-PHOSPHATE DEHYDROGENASE"/>
    <property type="match status" value="1"/>
</dbReference>
<dbReference type="GO" id="GO:0051287">
    <property type="term" value="F:NAD binding"/>
    <property type="evidence" value="ECO:0007669"/>
    <property type="project" value="InterPro"/>
</dbReference>
<sequence length="323" mass="35435">MHNLIGITIGDPSGIGPEITLKALRNTNYLNHTIVFGSLSIIKYYHNLLKINTPINVIYDTSEFKENMLNVFNILDLPLDNFPIGEVSATSGDAAYQYLEKAITLSMQHKIGPVVTAPLNKEALHLGGHNFDGHTEIFATLTNTKKYTMMLWSDKLSVVHVSTHVPLRKACDLVKKNRIIECIELANDALLKLGIENPRIAVAGLNPHSGEAGLFGNEEIQEITPAILQKKKEGFNVTGPVPPDTVFRSAYNGKFDIVVAMYHDQGHIPMKVLAFDEGVNVTLGLPIIRTSVDHGTAFDIAGQGIANEKSMLEAIKLGIRFSN</sequence>
<dbReference type="SUPFAM" id="SSF53659">
    <property type="entry name" value="Isocitrate/Isopropylmalate dehydrogenase-like"/>
    <property type="match status" value="1"/>
</dbReference>